<proteinExistence type="predicted"/>
<dbReference type="EMBL" id="UINC01002271">
    <property type="protein sequence ID" value="SUZ94839.1"/>
    <property type="molecule type" value="Genomic_DNA"/>
</dbReference>
<dbReference type="Pfam" id="PF02464">
    <property type="entry name" value="CinA"/>
    <property type="match status" value="1"/>
</dbReference>
<reference evidence="2" key="1">
    <citation type="submission" date="2018-05" db="EMBL/GenBank/DDBJ databases">
        <authorList>
            <person name="Lanie J.A."/>
            <person name="Ng W.-L."/>
            <person name="Kazmierczak K.M."/>
            <person name="Andrzejewski T.M."/>
            <person name="Davidsen T.M."/>
            <person name="Wayne K.J."/>
            <person name="Tettelin H."/>
            <person name="Glass J.I."/>
            <person name="Rusch D."/>
            <person name="Podicherti R."/>
            <person name="Tsui H.-C.T."/>
            <person name="Winkler M.E."/>
        </authorList>
    </citation>
    <scope>NUCLEOTIDE SEQUENCE</scope>
</reference>
<dbReference type="SUPFAM" id="SSF142433">
    <property type="entry name" value="CinA-like"/>
    <property type="match status" value="1"/>
</dbReference>
<dbReference type="InterPro" id="IPR036653">
    <property type="entry name" value="CinA-like_C"/>
</dbReference>
<evidence type="ECO:0000313" key="2">
    <source>
        <dbReference type="EMBL" id="SUZ94839.1"/>
    </source>
</evidence>
<gene>
    <name evidence="2" type="ORF">METZ01_LOCUS47693</name>
</gene>
<accession>A0A381RUT2</accession>
<protein>
    <recommendedName>
        <fullName evidence="1">CinA C-terminal domain-containing protein</fullName>
    </recommendedName>
</protein>
<dbReference type="AlphaFoldDB" id="A0A381RUT2"/>
<sequence>MPQMPKDQSDRFSSVAKQVGELLKDQGSRLTTVESCTGGWIAQSVTAVAGSSAWFERGFITYSNEAKHELVGVPDLLIIENGAVSGPVARAMARGGLDHSPADVAVAVTGVAGPDGGSAEKPVGTVFVSWALRSGALRTERFLFEGDRAAVRAQTVVEALGGLIRFIRDESD</sequence>
<dbReference type="Gene3D" id="3.90.950.20">
    <property type="entry name" value="CinA-like"/>
    <property type="match status" value="1"/>
</dbReference>
<dbReference type="NCBIfam" id="TIGR00199">
    <property type="entry name" value="PncC_domain"/>
    <property type="match status" value="1"/>
</dbReference>
<dbReference type="InterPro" id="IPR008136">
    <property type="entry name" value="CinA_C"/>
</dbReference>
<evidence type="ECO:0000259" key="1">
    <source>
        <dbReference type="Pfam" id="PF02464"/>
    </source>
</evidence>
<feature type="domain" description="CinA C-terminal" evidence="1">
    <location>
        <begin position="14"/>
        <end position="165"/>
    </location>
</feature>
<organism evidence="2">
    <name type="scientific">marine metagenome</name>
    <dbReference type="NCBI Taxonomy" id="408172"/>
    <lineage>
        <taxon>unclassified sequences</taxon>
        <taxon>metagenomes</taxon>
        <taxon>ecological metagenomes</taxon>
    </lineage>
</organism>
<name>A0A381RUT2_9ZZZZ</name>